<keyword evidence="3" id="KW-0472">Membrane</keyword>
<dbReference type="Proteomes" id="UP001150904">
    <property type="component" value="Unassembled WGS sequence"/>
</dbReference>
<dbReference type="EMBL" id="JAPQKR010000016">
    <property type="protein sequence ID" value="KAJ5192041.1"/>
    <property type="molecule type" value="Genomic_DNA"/>
</dbReference>
<accession>A0A9W9M6Y6</accession>
<keyword evidence="3" id="KW-0812">Transmembrane</keyword>
<dbReference type="AlphaFoldDB" id="A0A9W9M6Y6"/>
<dbReference type="OrthoDB" id="3647at2759"/>
<protein>
    <submittedName>
        <fullName evidence="4">Uncharacterized protein</fullName>
    </submittedName>
</protein>
<evidence type="ECO:0000313" key="5">
    <source>
        <dbReference type="Proteomes" id="UP001150904"/>
    </source>
</evidence>
<dbReference type="GO" id="GO:0000030">
    <property type="term" value="F:mannosyltransferase activity"/>
    <property type="evidence" value="ECO:0007669"/>
    <property type="project" value="TreeGrafter"/>
</dbReference>
<dbReference type="GO" id="GO:0016020">
    <property type="term" value="C:membrane"/>
    <property type="evidence" value="ECO:0007669"/>
    <property type="project" value="GOC"/>
</dbReference>
<dbReference type="Pfam" id="PF04488">
    <property type="entry name" value="Gly_transf_sug"/>
    <property type="match status" value="1"/>
</dbReference>
<sequence>MIDIRPPYYNLLFQGRSTNSYKSYDEERLSWSAEHVSREQRRKAMRIKRPRKSTIFLLLLDVMLIWLLIHDLEPLITLLRRNEELFKPQVTLSDLEDTWPEMNTSSHIPRILHQTAATNTIPDKWVKSQASCKEAYGDFEYKLWTDESTRAFLSVHYPWFVDIWDNYAFPIQRADSLRYFVLYHYGGIYLDMDTWCNKSIPIDKLERDVVTEYALFKSTLPTGVTNDFMITSANHPVYAAAIAKLPSYNSITRAWARWQPYCAIMISAGPMFLTMVAKVYLLKQASLPSPTLGVVNQTELTPYITDLESSSWHRADAKVLMWLGSRPWTWFSVGAIGVSVVLYILNRMLMMAFEYLLCKVPRGIGNLKRAKGSWKTKL</sequence>
<evidence type="ECO:0000256" key="3">
    <source>
        <dbReference type="SAM" id="Phobius"/>
    </source>
</evidence>
<evidence type="ECO:0000256" key="2">
    <source>
        <dbReference type="ARBA" id="ARBA00022679"/>
    </source>
</evidence>
<keyword evidence="2" id="KW-0808">Transferase</keyword>
<dbReference type="PANTHER" id="PTHR32385:SF15">
    <property type="entry name" value="INOSITOL PHOSPHOCERAMIDE MANNOSYLTRANSFERASE 1"/>
    <property type="match status" value="1"/>
</dbReference>
<evidence type="ECO:0000256" key="1">
    <source>
        <dbReference type="ARBA" id="ARBA00009003"/>
    </source>
</evidence>
<name>A0A9W9M6Y6_9EURO</name>
<organism evidence="4 5">
    <name type="scientific">Penicillium cinerascens</name>
    <dbReference type="NCBI Taxonomy" id="70096"/>
    <lineage>
        <taxon>Eukaryota</taxon>
        <taxon>Fungi</taxon>
        <taxon>Dikarya</taxon>
        <taxon>Ascomycota</taxon>
        <taxon>Pezizomycotina</taxon>
        <taxon>Eurotiomycetes</taxon>
        <taxon>Eurotiomycetidae</taxon>
        <taxon>Eurotiales</taxon>
        <taxon>Aspergillaceae</taxon>
        <taxon>Penicillium</taxon>
    </lineage>
</organism>
<comment type="caution">
    <text evidence="4">The sequence shown here is derived from an EMBL/GenBank/DDBJ whole genome shotgun (WGS) entry which is preliminary data.</text>
</comment>
<reference evidence="4" key="1">
    <citation type="submission" date="2022-12" db="EMBL/GenBank/DDBJ databases">
        <authorList>
            <person name="Petersen C."/>
        </authorList>
    </citation>
    <scope>NUCLEOTIDE SEQUENCE</scope>
    <source>
        <strain evidence="4">IBT 15544</strain>
    </source>
</reference>
<dbReference type="InterPro" id="IPR007577">
    <property type="entry name" value="GlycoTrfase_DXD_sugar-bd_CS"/>
</dbReference>
<feature type="transmembrane region" description="Helical" evidence="3">
    <location>
        <begin position="55"/>
        <end position="72"/>
    </location>
</feature>
<dbReference type="RefSeq" id="XP_058304981.1">
    <property type="nucleotide sequence ID" value="XM_058458082.1"/>
</dbReference>
<keyword evidence="5" id="KW-1185">Reference proteome</keyword>
<gene>
    <name evidence="4" type="ORF">N7498_011026</name>
</gene>
<dbReference type="InterPro" id="IPR029044">
    <property type="entry name" value="Nucleotide-diphossugar_trans"/>
</dbReference>
<dbReference type="GeneID" id="83185383"/>
<reference evidence="4" key="2">
    <citation type="journal article" date="2023" name="IMA Fungus">
        <title>Comparative genomic study of the Penicillium genus elucidates a diverse pangenome and 15 lateral gene transfer events.</title>
        <authorList>
            <person name="Petersen C."/>
            <person name="Sorensen T."/>
            <person name="Nielsen M.R."/>
            <person name="Sondergaard T.E."/>
            <person name="Sorensen J.L."/>
            <person name="Fitzpatrick D.A."/>
            <person name="Frisvad J.C."/>
            <person name="Nielsen K.L."/>
        </authorList>
    </citation>
    <scope>NUCLEOTIDE SEQUENCE</scope>
    <source>
        <strain evidence="4">IBT 15544</strain>
    </source>
</reference>
<dbReference type="GO" id="GO:0051999">
    <property type="term" value="P:mannosyl-inositol phosphorylceramide biosynthetic process"/>
    <property type="evidence" value="ECO:0007669"/>
    <property type="project" value="TreeGrafter"/>
</dbReference>
<keyword evidence="3" id="KW-1133">Transmembrane helix</keyword>
<proteinExistence type="inferred from homology"/>
<dbReference type="PANTHER" id="PTHR32385">
    <property type="entry name" value="MANNOSYL PHOSPHORYLINOSITOL CERAMIDE SYNTHASE"/>
    <property type="match status" value="1"/>
</dbReference>
<dbReference type="InterPro" id="IPR051706">
    <property type="entry name" value="Glycosyltransferase_domain"/>
</dbReference>
<evidence type="ECO:0000313" key="4">
    <source>
        <dbReference type="EMBL" id="KAJ5192041.1"/>
    </source>
</evidence>
<dbReference type="Gene3D" id="3.90.550.20">
    <property type="match status" value="1"/>
</dbReference>
<dbReference type="SUPFAM" id="SSF53448">
    <property type="entry name" value="Nucleotide-diphospho-sugar transferases"/>
    <property type="match status" value="1"/>
</dbReference>
<feature type="transmembrane region" description="Helical" evidence="3">
    <location>
        <begin position="328"/>
        <end position="345"/>
    </location>
</feature>
<comment type="similarity">
    <text evidence="1">Belongs to the glycosyltransferase 32 family.</text>
</comment>